<name>A0A5J4WZE5_9EUKA</name>
<evidence type="ECO:0000313" key="2">
    <source>
        <dbReference type="Proteomes" id="UP000324800"/>
    </source>
</evidence>
<sequence>MKQLKRTSEDNFRWNKIRKLDVNDITESEIDPEDRSQLELGAGDILLIRSELYELMNDIISGAICWNAECLSKINLENQSSIRANCEITVNMAN</sequence>
<protein>
    <submittedName>
        <fullName evidence="1">Uncharacterized protein</fullName>
    </submittedName>
</protein>
<accession>A0A5J4WZE5</accession>
<reference evidence="1 2" key="1">
    <citation type="submission" date="2019-03" db="EMBL/GenBank/DDBJ databases">
        <title>Single cell metagenomics reveals metabolic interactions within the superorganism composed of flagellate Streblomastix strix and complex community of Bacteroidetes bacteria on its surface.</title>
        <authorList>
            <person name="Treitli S.C."/>
            <person name="Kolisko M."/>
            <person name="Husnik F."/>
            <person name="Keeling P."/>
            <person name="Hampl V."/>
        </authorList>
    </citation>
    <scope>NUCLEOTIDE SEQUENCE [LARGE SCALE GENOMIC DNA]</scope>
    <source>
        <strain evidence="1">ST1C</strain>
    </source>
</reference>
<gene>
    <name evidence="1" type="ORF">EZS28_004759</name>
</gene>
<evidence type="ECO:0000313" key="1">
    <source>
        <dbReference type="EMBL" id="KAA6399715.1"/>
    </source>
</evidence>
<comment type="caution">
    <text evidence="1">The sequence shown here is derived from an EMBL/GenBank/DDBJ whole genome shotgun (WGS) entry which is preliminary data.</text>
</comment>
<proteinExistence type="predicted"/>
<dbReference type="Proteomes" id="UP000324800">
    <property type="component" value="Unassembled WGS sequence"/>
</dbReference>
<organism evidence="1 2">
    <name type="scientific">Streblomastix strix</name>
    <dbReference type="NCBI Taxonomy" id="222440"/>
    <lineage>
        <taxon>Eukaryota</taxon>
        <taxon>Metamonada</taxon>
        <taxon>Preaxostyla</taxon>
        <taxon>Oxymonadida</taxon>
        <taxon>Streblomastigidae</taxon>
        <taxon>Streblomastix</taxon>
    </lineage>
</organism>
<dbReference type="EMBL" id="SNRW01000696">
    <property type="protein sequence ID" value="KAA6399715.1"/>
    <property type="molecule type" value="Genomic_DNA"/>
</dbReference>
<dbReference type="AlphaFoldDB" id="A0A5J4WZE5"/>